<gene>
    <name evidence="1" type="ORF">ACG5V6_15060</name>
</gene>
<dbReference type="Proteomes" id="UP001607069">
    <property type="component" value="Unassembled WGS sequence"/>
</dbReference>
<comment type="caution">
    <text evidence="1">The sequence shown here is derived from an EMBL/GenBank/DDBJ whole genome shotgun (WGS) entry which is preliminary data.</text>
</comment>
<name>A0ABW7HVC3_9ACTN</name>
<evidence type="ECO:0000313" key="1">
    <source>
        <dbReference type="EMBL" id="MFH0249531.1"/>
    </source>
</evidence>
<evidence type="ECO:0000313" key="2">
    <source>
        <dbReference type="Proteomes" id="UP001607069"/>
    </source>
</evidence>
<proteinExistence type="predicted"/>
<sequence length="85" mass="9219">MAGMGERRNGRHGSLRKACVAILLTGGVAAAVAGAVTAYTAHRDPSDRIVEHRVPEGERERAREYWTEERIRNADPAGPLGIEPD</sequence>
<reference evidence="1 2" key="1">
    <citation type="submission" date="2024-10" db="EMBL/GenBank/DDBJ databases">
        <authorList>
            <person name="Cho J.-C."/>
        </authorList>
    </citation>
    <scope>NUCLEOTIDE SEQUENCE [LARGE SCALE GENOMIC DNA]</scope>
    <source>
        <strain evidence="1 2">KCTC29696</strain>
    </source>
</reference>
<organism evidence="1 2">
    <name type="scientific">Streptomyces chitinivorans</name>
    <dbReference type="NCBI Taxonomy" id="1257027"/>
    <lineage>
        <taxon>Bacteria</taxon>
        <taxon>Bacillati</taxon>
        <taxon>Actinomycetota</taxon>
        <taxon>Actinomycetes</taxon>
        <taxon>Kitasatosporales</taxon>
        <taxon>Streptomycetaceae</taxon>
        <taxon>Streptomyces</taxon>
    </lineage>
</organism>
<dbReference type="EMBL" id="JBIHMK010000052">
    <property type="protein sequence ID" value="MFH0249531.1"/>
    <property type="molecule type" value="Genomic_DNA"/>
</dbReference>
<keyword evidence="2" id="KW-1185">Reference proteome</keyword>
<accession>A0ABW7HVC3</accession>
<protein>
    <submittedName>
        <fullName evidence="1">Uncharacterized protein</fullName>
    </submittedName>
</protein>
<dbReference type="RefSeq" id="WP_345542250.1">
    <property type="nucleotide sequence ID" value="NZ_BAABEN010000003.1"/>
</dbReference>